<evidence type="ECO:0000313" key="3">
    <source>
        <dbReference type="EMBL" id="KAL0063585.1"/>
    </source>
</evidence>
<evidence type="ECO:0000256" key="1">
    <source>
        <dbReference type="SAM" id="MobiDB-lite"/>
    </source>
</evidence>
<comment type="caution">
    <text evidence="3">The sequence shown here is derived from an EMBL/GenBank/DDBJ whole genome shotgun (WGS) entry which is preliminary data.</text>
</comment>
<dbReference type="Proteomes" id="UP001437256">
    <property type="component" value="Unassembled WGS sequence"/>
</dbReference>
<dbReference type="EMBL" id="JBBXMP010000078">
    <property type="protein sequence ID" value="KAL0063585.1"/>
    <property type="molecule type" value="Genomic_DNA"/>
</dbReference>
<feature type="transmembrane region" description="Helical" evidence="2">
    <location>
        <begin position="237"/>
        <end position="259"/>
    </location>
</feature>
<feature type="transmembrane region" description="Helical" evidence="2">
    <location>
        <begin position="167"/>
        <end position="187"/>
    </location>
</feature>
<evidence type="ECO:0000256" key="2">
    <source>
        <dbReference type="SAM" id="Phobius"/>
    </source>
</evidence>
<proteinExistence type="predicted"/>
<keyword evidence="2" id="KW-0812">Transmembrane</keyword>
<reference evidence="3 4" key="1">
    <citation type="submission" date="2024-05" db="EMBL/GenBank/DDBJ databases">
        <title>A draft genome resource for the thread blight pathogen Marasmius tenuissimus strain MS-2.</title>
        <authorList>
            <person name="Yulfo-Soto G.E."/>
            <person name="Baruah I.K."/>
            <person name="Amoako-Attah I."/>
            <person name="Bukari Y."/>
            <person name="Meinhardt L.W."/>
            <person name="Bailey B.A."/>
            <person name="Cohen S.P."/>
        </authorList>
    </citation>
    <scope>NUCLEOTIDE SEQUENCE [LARGE SCALE GENOMIC DNA]</scope>
    <source>
        <strain evidence="3 4">MS-2</strain>
    </source>
</reference>
<feature type="transmembrane region" description="Helical" evidence="2">
    <location>
        <begin position="316"/>
        <end position="339"/>
    </location>
</feature>
<accession>A0ABR2ZPI9</accession>
<protein>
    <submittedName>
        <fullName evidence="3">Uncharacterized protein</fullName>
    </submittedName>
</protein>
<keyword evidence="4" id="KW-1185">Reference proteome</keyword>
<feature type="region of interest" description="Disordered" evidence="1">
    <location>
        <begin position="347"/>
        <end position="404"/>
    </location>
</feature>
<name>A0ABR2ZPI9_9AGAR</name>
<organism evidence="3 4">
    <name type="scientific">Marasmius tenuissimus</name>
    <dbReference type="NCBI Taxonomy" id="585030"/>
    <lineage>
        <taxon>Eukaryota</taxon>
        <taxon>Fungi</taxon>
        <taxon>Dikarya</taxon>
        <taxon>Basidiomycota</taxon>
        <taxon>Agaricomycotina</taxon>
        <taxon>Agaricomycetes</taxon>
        <taxon>Agaricomycetidae</taxon>
        <taxon>Agaricales</taxon>
        <taxon>Marasmiineae</taxon>
        <taxon>Marasmiaceae</taxon>
        <taxon>Marasmius</taxon>
    </lineage>
</organism>
<keyword evidence="2" id="KW-1133">Transmembrane helix</keyword>
<sequence>MASTTDALQGNTTGSTISTPIVVATSLLDVVWTPVIVVVIPYILYGLYSVQLATSLLGFGSGSKKRKMIAGVAHRVPLTVMYLLVTIGLACIGFLSYLNINTYVADIQMRNEGEAGFEGMEADEYIRRISLERVIQSVMVLANCLNNGILFWRLRTIWDAQTRSKEALLLIPIFLSVANAIFGILTLSPFSPLFVPATPTPAQASANFYNYIPSLNIDLSRSIPAMSVSMRSGLMRIYDVSTVLASGVGGFMIAGRLFYVSCRKTRTIFLDSGLLYPTTLSAYIFLQLLQSLAQARAWDERSSGVIGERERLRRKLLICAEVVYHSLLPVLGITTTMVMTRLRATRSVPTSTSAQPVDPENAPAKLLSPGPGPSPLSQELRPEEEEIQEATWSVPSTRDAANEV</sequence>
<evidence type="ECO:0000313" key="4">
    <source>
        <dbReference type="Proteomes" id="UP001437256"/>
    </source>
</evidence>
<feature type="transmembrane region" description="Helical" evidence="2">
    <location>
        <begin position="80"/>
        <end position="100"/>
    </location>
</feature>
<keyword evidence="2" id="KW-0472">Membrane</keyword>
<gene>
    <name evidence="3" type="ORF">AAF712_009503</name>
</gene>